<evidence type="ECO:0000313" key="6">
    <source>
        <dbReference type="EMBL" id="RGS15241.1"/>
    </source>
</evidence>
<dbReference type="InterPro" id="IPR036597">
    <property type="entry name" value="Fido-like_dom_sf"/>
</dbReference>
<accession>A0A3E5E4C7</accession>
<feature type="domain" description="Fido" evidence="4">
    <location>
        <begin position="90"/>
        <end position="244"/>
    </location>
</feature>
<dbReference type="Pfam" id="PF02661">
    <property type="entry name" value="Fic"/>
    <property type="match status" value="1"/>
</dbReference>
<dbReference type="Proteomes" id="UP000283872">
    <property type="component" value="Unassembled WGS sequence"/>
</dbReference>
<organism evidence="6 7">
    <name type="scientific">Segatella copri</name>
    <dbReference type="NCBI Taxonomy" id="165179"/>
    <lineage>
        <taxon>Bacteria</taxon>
        <taxon>Pseudomonadati</taxon>
        <taxon>Bacteroidota</taxon>
        <taxon>Bacteroidia</taxon>
        <taxon>Bacteroidales</taxon>
        <taxon>Prevotellaceae</taxon>
        <taxon>Segatella</taxon>
    </lineage>
</organism>
<dbReference type="GO" id="GO:0005524">
    <property type="term" value="F:ATP binding"/>
    <property type="evidence" value="ECO:0007669"/>
    <property type="project" value="UniProtKB-KW"/>
</dbReference>
<gene>
    <name evidence="6" type="ORF">DWY11_08900</name>
    <name evidence="5" type="ORF">ONT05_04055</name>
</gene>
<comment type="caution">
    <text evidence="6">The sequence shown here is derived from an EMBL/GenBank/DDBJ whole genome shotgun (WGS) entry which is preliminary data.</text>
</comment>
<protein>
    <submittedName>
        <fullName evidence="6">Fic family protein</fullName>
    </submittedName>
</protein>
<evidence type="ECO:0000256" key="2">
    <source>
        <dbReference type="PIRSR" id="PIRSR640198-2"/>
    </source>
</evidence>
<evidence type="ECO:0000256" key="3">
    <source>
        <dbReference type="PIRSR" id="PIRSR640198-3"/>
    </source>
</evidence>
<dbReference type="AlphaFoldDB" id="A0A3E5E4C7"/>
<keyword evidence="2" id="KW-0067">ATP-binding</keyword>
<evidence type="ECO:0000313" key="7">
    <source>
        <dbReference type="Proteomes" id="UP000283872"/>
    </source>
</evidence>
<dbReference type="PANTHER" id="PTHR13504:SF38">
    <property type="entry name" value="FIDO DOMAIN-CONTAINING PROTEIN"/>
    <property type="match status" value="1"/>
</dbReference>
<keyword evidence="2" id="KW-0547">Nucleotide-binding</keyword>
<sequence length="276" mass="31951">MDKNMFFNTIQEYKELGMSNLIDYDKFYLYSIVTHSTAIEGSTMTEVENQVLFEEGLAARGKSMEELNMNLDLKAAYERSMELAKGHTPISLGVLKHLSSIVMRRTGREYSTLSGSFDSSRGDLRKVNVTAGVGGKFYMNWEKIEDWTKALCADLETQRKNLIIKPDVFEAYMMSFDAHNRLVQIHPWVDGNGRMSRLLMNHIQFEFGLVPTIVKKEDKADYIQALVNSREQKSMKPFREFMMEEHVKNLKEEIKNYNLSLGDDSMEETVSQHMHR</sequence>
<reference evidence="6 7" key="1">
    <citation type="submission" date="2018-08" db="EMBL/GenBank/DDBJ databases">
        <title>A genome reference for cultivated species of the human gut microbiota.</title>
        <authorList>
            <person name="Zou Y."/>
            <person name="Xue W."/>
            <person name="Luo G."/>
        </authorList>
    </citation>
    <scope>NUCLEOTIDE SEQUENCE [LARGE SCALE GENOMIC DNA]</scope>
    <source>
        <strain evidence="6 7">AF24-12</strain>
    </source>
</reference>
<proteinExistence type="predicted"/>
<name>A0A3E5E4C7_9BACT</name>
<feature type="site" description="Important for autoinhibition of adenylyltransferase activity" evidence="3">
    <location>
        <position position="40"/>
    </location>
</feature>
<dbReference type="InterPro" id="IPR040198">
    <property type="entry name" value="Fido_containing"/>
</dbReference>
<evidence type="ECO:0000256" key="1">
    <source>
        <dbReference type="PIRSR" id="PIRSR640198-1"/>
    </source>
</evidence>
<dbReference type="Gene3D" id="1.10.3290.10">
    <property type="entry name" value="Fido-like domain"/>
    <property type="match status" value="1"/>
</dbReference>
<reference evidence="5" key="2">
    <citation type="submission" date="2022-11" db="EMBL/GenBank/DDBJ databases">
        <title>Genomic repertoires linked with pathogenic potency of arthritogenic Prevotella copri isolated from the gut of rheumatoid arthritis patients.</title>
        <authorList>
            <person name="Nii T."/>
            <person name="Maeda Y."/>
            <person name="Motooka D."/>
            <person name="Naito M."/>
            <person name="Matsumoto Y."/>
            <person name="Ogawa T."/>
            <person name="Oguro-Igashira E."/>
            <person name="Kishikawa T."/>
            <person name="Yamashita M."/>
            <person name="Koizumi S."/>
            <person name="Kurakawa T."/>
            <person name="Okumura R."/>
            <person name="Kayama H."/>
            <person name="Murakami M."/>
            <person name="Sakaguchi T."/>
            <person name="Das B."/>
            <person name="Nakamura S."/>
            <person name="Okada Y."/>
            <person name="Kumanogoh A."/>
            <person name="Takeda K."/>
        </authorList>
    </citation>
    <scope>NUCLEOTIDE SEQUENCE</scope>
    <source>
        <strain evidence="5">N016-13</strain>
    </source>
</reference>
<dbReference type="PANTHER" id="PTHR13504">
    <property type="entry name" value="FIDO DOMAIN-CONTAINING PROTEIN DDB_G0283145"/>
    <property type="match status" value="1"/>
</dbReference>
<dbReference type="RefSeq" id="WP_117586796.1">
    <property type="nucleotide sequence ID" value="NZ_JAPDUQ010000001.1"/>
</dbReference>
<feature type="binding site" evidence="2">
    <location>
        <begin position="190"/>
        <end position="197"/>
    </location>
    <ligand>
        <name>ATP</name>
        <dbReference type="ChEBI" id="CHEBI:30616"/>
    </ligand>
</feature>
<evidence type="ECO:0000313" key="5">
    <source>
        <dbReference type="EMBL" id="MCW4092739.1"/>
    </source>
</evidence>
<dbReference type="EMBL" id="QRVA01000019">
    <property type="protein sequence ID" value="RGS15241.1"/>
    <property type="molecule type" value="Genomic_DNA"/>
</dbReference>
<dbReference type="InterPro" id="IPR003812">
    <property type="entry name" value="Fido"/>
</dbReference>
<dbReference type="Proteomes" id="UP001209074">
    <property type="component" value="Unassembled WGS sequence"/>
</dbReference>
<feature type="active site" evidence="1">
    <location>
        <position position="186"/>
    </location>
</feature>
<dbReference type="EMBL" id="JAPDUS010000005">
    <property type="protein sequence ID" value="MCW4092739.1"/>
    <property type="molecule type" value="Genomic_DNA"/>
</dbReference>
<dbReference type="PROSITE" id="PS51459">
    <property type="entry name" value="FIDO"/>
    <property type="match status" value="1"/>
</dbReference>
<dbReference type="SUPFAM" id="SSF140931">
    <property type="entry name" value="Fic-like"/>
    <property type="match status" value="1"/>
</dbReference>
<evidence type="ECO:0000259" key="4">
    <source>
        <dbReference type="PROSITE" id="PS51459"/>
    </source>
</evidence>